<evidence type="ECO:0000313" key="2">
    <source>
        <dbReference type="Proteomes" id="UP000799755"/>
    </source>
</evidence>
<dbReference type="Proteomes" id="UP000799755">
    <property type="component" value="Unassembled WGS sequence"/>
</dbReference>
<protein>
    <submittedName>
        <fullName evidence="1">Uncharacterized protein</fullName>
    </submittedName>
</protein>
<gene>
    <name evidence="1" type="ORF">BDR25DRAFT_359462</name>
</gene>
<dbReference type="EMBL" id="MU003524">
    <property type="protein sequence ID" value="KAF2466565.1"/>
    <property type="molecule type" value="Genomic_DNA"/>
</dbReference>
<keyword evidence="2" id="KW-1185">Reference proteome</keyword>
<organism evidence="1 2">
    <name type="scientific">Lindgomyces ingoldianus</name>
    <dbReference type="NCBI Taxonomy" id="673940"/>
    <lineage>
        <taxon>Eukaryota</taxon>
        <taxon>Fungi</taxon>
        <taxon>Dikarya</taxon>
        <taxon>Ascomycota</taxon>
        <taxon>Pezizomycotina</taxon>
        <taxon>Dothideomycetes</taxon>
        <taxon>Pleosporomycetidae</taxon>
        <taxon>Pleosporales</taxon>
        <taxon>Lindgomycetaceae</taxon>
        <taxon>Lindgomyces</taxon>
    </lineage>
</organism>
<sequence length="253" mass="28781">MQTFNSRDIATLSSHLGKVTSLWSQNHLFFINNALYRSDRLFKYTPKIALSCPIFIVSIARPTEVSYEAVMALNRTSSSRALGRFSLLSSIDGLYVKCCPILRYIRLLLVVGFRDHEVEGTVWNMSLKSVSLFIRRGRSIRVSSPSVMDMRYAGEPLKVAQHSSTLSIMRLRDISTSSKRLFRGHLFGLMRFWVLNPDYSIKHDWQPLNGQRLDAHNSATSGAREDPKSIAPGKLASWDNALPRKIFLEKPIF</sequence>
<reference evidence="1" key="1">
    <citation type="journal article" date="2020" name="Stud. Mycol.">
        <title>101 Dothideomycetes genomes: a test case for predicting lifestyles and emergence of pathogens.</title>
        <authorList>
            <person name="Haridas S."/>
            <person name="Albert R."/>
            <person name="Binder M."/>
            <person name="Bloem J."/>
            <person name="Labutti K."/>
            <person name="Salamov A."/>
            <person name="Andreopoulos B."/>
            <person name="Baker S."/>
            <person name="Barry K."/>
            <person name="Bills G."/>
            <person name="Bluhm B."/>
            <person name="Cannon C."/>
            <person name="Castanera R."/>
            <person name="Culley D."/>
            <person name="Daum C."/>
            <person name="Ezra D."/>
            <person name="Gonzalez J."/>
            <person name="Henrissat B."/>
            <person name="Kuo A."/>
            <person name="Liang C."/>
            <person name="Lipzen A."/>
            <person name="Lutzoni F."/>
            <person name="Magnuson J."/>
            <person name="Mondo S."/>
            <person name="Nolan M."/>
            <person name="Ohm R."/>
            <person name="Pangilinan J."/>
            <person name="Park H.-J."/>
            <person name="Ramirez L."/>
            <person name="Alfaro M."/>
            <person name="Sun H."/>
            <person name="Tritt A."/>
            <person name="Yoshinaga Y."/>
            <person name="Zwiers L.-H."/>
            <person name="Turgeon B."/>
            <person name="Goodwin S."/>
            <person name="Spatafora J."/>
            <person name="Crous P."/>
            <person name="Grigoriev I."/>
        </authorList>
    </citation>
    <scope>NUCLEOTIDE SEQUENCE</scope>
    <source>
        <strain evidence="1">ATCC 200398</strain>
    </source>
</reference>
<accession>A0ACB6QKA5</accession>
<comment type="caution">
    <text evidence="1">The sequence shown here is derived from an EMBL/GenBank/DDBJ whole genome shotgun (WGS) entry which is preliminary data.</text>
</comment>
<evidence type="ECO:0000313" key="1">
    <source>
        <dbReference type="EMBL" id="KAF2466565.1"/>
    </source>
</evidence>
<name>A0ACB6QKA5_9PLEO</name>
<proteinExistence type="predicted"/>